<evidence type="ECO:0000313" key="1">
    <source>
        <dbReference type="EMBL" id="TFK81262.1"/>
    </source>
</evidence>
<keyword evidence="2" id="KW-1185">Reference proteome</keyword>
<name>A0A5C3NW35_9APHY</name>
<proteinExistence type="predicted"/>
<reference evidence="1 2" key="1">
    <citation type="journal article" date="2019" name="Nat. Ecol. Evol.">
        <title>Megaphylogeny resolves global patterns of mushroom evolution.</title>
        <authorList>
            <person name="Varga T."/>
            <person name="Krizsan K."/>
            <person name="Foldi C."/>
            <person name="Dima B."/>
            <person name="Sanchez-Garcia M."/>
            <person name="Sanchez-Ramirez S."/>
            <person name="Szollosi G.J."/>
            <person name="Szarkandi J.G."/>
            <person name="Papp V."/>
            <person name="Albert L."/>
            <person name="Andreopoulos W."/>
            <person name="Angelini C."/>
            <person name="Antonin V."/>
            <person name="Barry K.W."/>
            <person name="Bougher N.L."/>
            <person name="Buchanan P."/>
            <person name="Buyck B."/>
            <person name="Bense V."/>
            <person name="Catcheside P."/>
            <person name="Chovatia M."/>
            <person name="Cooper J."/>
            <person name="Damon W."/>
            <person name="Desjardin D."/>
            <person name="Finy P."/>
            <person name="Geml J."/>
            <person name="Haridas S."/>
            <person name="Hughes K."/>
            <person name="Justo A."/>
            <person name="Karasinski D."/>
            <person name="Kautmanova I."/>
            <person name="Kiss B."/>
            <person name="Kocsube S."/>
            <person name="Kotiranta H."/>
            <person name="LaButti K.M."/>
            <person name="Lechner B.E."/>
            <person name="Liimatainen K."/>
            <person name="Lipzen A."/>
            <person name="Lukacs Z."/>
            <person name="Mihaltcheva S."/>
            <person name="Morgado L.N."/>
            <person name="Niskanen T."/>
            <person name="Noordeloos M.E."/>
            <person name="Ohm R.A."/>
            <person name="Ortiz-Santana B."/>
            <person name="Ovrebo C."/>
            <person name="Racz N."/>
            <person name="Riley R."/>
            <person name="Savchenko A."/>
            <person name="Shiryaev A."/>
            <person name="Soop K."/>
            <person name="Spirin V."/>
            <person name="Szebenyi C."/>
            <person name="Tomsovsky M."/>
            <person name="Tulloss R.E."/>
            <person name="Uehling J."/>
            <person name="Grigoriev I.V."/>
            <person name="Vagvolgyi C."/>
            <person name="Papp T."/>
            <person name="Martin F.M."/>
            <person name="Miettinen O."/>
            <person name="Hibbett D.S."/>
            <person name="Nagy L.G."/>
        </authorList>
    </citation>
    <scope>NUCLEOTIDE SEQUENCE [LARGE SCALE GENOMIC DNA]</scope>
    <source>
        <strain evidence="1 2">HHB13444</strain>
    </source>
</reference>
<dbReference type="Proteomes" id="UP000308197">
    <property type="component" value="Unassembled WGS sequence"/>
</dbReference>
<dbReference type="AlphaFoldDB" id="A0A5C3NW35"/>
<sequence length="161" mass="18242">MSKCSEVLRQRAPHSFSPQRFRQSTLVPSTIRSQFAQDAHDAHCLSDVPARRSSHLQAWDVLESCMCPTLGWCLALRPRPNNSVVYSGVYKCVRLALYTAFLNVRLLLPHHRWRKCNRCSVMIAVGLVSREPWRHAPVRLSHRSVPTGAEAAVDSERIVSV</sequence>
<gene>
    <name evidence="1" type="ORF">K466DRAFT_344505</name>
</gene>
<dbReference type="EMBL" id="ML211629">
    <property type="protein sequence ID" value="TFK81262.1"/>
    <property type="molecule type" value="Genomic_DNA"/>
</dbReference>
<dbReference type="InParanoid" id="A0A5C3NW35"/>
<protein>
    <submittedName>
        <fullName evidence="1">Uncharacterized protein</fullName>
    </submittedName>
</protein>
<organism evidence="1 2">
    <name type="scientific">Polyporus arcularius HHB13444</name>
    <dbReference type="NCBI Taxonomy" id="1314778"/>
    <lineage>
        <taxon>Eukaryota</taxon>
        <taxon>Fungi</taxon>
        <taxon>Dikarya</taxon>
        <taxon>Basidiomycota</taxon>
        <taxon>Agaricomycotina</taxon>
        <taxon>Agaricomycetes</taxon>
        <taxon>Polyporales</taxon>
        <taxon>Polyporaceae</taxon>
        <taxon>Polyporus</taxon>
    </lineage>
</organism>
<evidence type="ECO:0000313" key="2">
    <source>
        <dbReference type="Proteomes" id="UP000308197"/>
    </source>
</evidence>
<accession>A0A5C3NW35</accession>